<evidence type="ECO:0000313" key="2">
    <source>
        <dbReference type="Proteomes" id="UP000688137"/>
    </source>
</evidence>
<evidence type="ECO:0000313" key="1">
    <source>
        <dbReference type="EMBL" id="CAD8080432.1"/>
    </source>
</evidence>
<name>A0A8S1MM94_PARPR</name>
<protein>
    <submittedName>
        <fullName evidence="1">Uncharacterized protein</fullName>
    </submittedName>
</protein>
<proteinExistence type="predicted"/>
<gene>
    <name evidence="1" type="ORF">PPRIM_AZ9-3.1.T0630261</name>
</gene>
<organism evidence="1 2">
    <name type="scientific">Paramecium primaurelia</name>
    <dbReference type="NCBI Taxonomy" id="5886"/>
    <lineage>
        <taxon>Eukaryota</taxon>
        <taxon>Sar</taxon>
        <taxon>Alveolata</taxon>
        <taxon>Ciliophora</taxon>
        <taxon>Intramacronucleata</taxon>
        <taxon>Oligohymenophorea</taxon>
        <taxon>Peniculida</taxon>
        <taxon>Parameciidae</taxon>
        <taxon>Paramecium</taxon>
    </lineage>
</organism>
<dbReference type="AlphaFoldDB" id="A0A8S1MM94"/>
<keyword evidence="2" id="KW-1185">Reference proteome</keyword>
<comment type="caution">
    <text evidence="1">The sequence shown here is derived from an EMBL/GenBank/DDBJ whole genome shotgun (WGS) entry which is preliminary data.</text>
</comment>
<dbReference type="Proteomes" id="UP000688137">
    <property type="component" value="Unassembled WGS sequence"/>
</dbReference>
<reference evidence="1" key="1">
    <citation type="submission" date="2021-01" db="EMBL/GenBank/DDBJ databases">
        <authorList>
            <consortium name="Genoscope - CEA"/>
            <person name="William W."/>
        </authorList>
    </citation>
    <scope>NUCLEOTIDE SEQUENCE</scope>
</reference>
<dbReference type="EMBL" id="CAJJDM010000064">
    <property type="protein sequence ID" value="CAD8080432.1"/>
    <property type="molecule type" value="Genomic_DNA"/>
</dbReference>
<accession>A0A8S1MM94</accession>
<sequence>MRFSHIVAGSIQAYHFDQHLLRTKQIIIIQFEFKLELLAFWTTRLAYFLFNYRILRGFRDPRYEVIFDEYKKENFKRDVVVDNIFCKDSLYLQLVLLCISYLRINQILNLWQFQEHLLNRYILKDQLVIHIPIYYGSSIIIIQGSKNQIFKFYIQVGLWKKYRKEQTSKFIF</sequence>